<evidence type="ECO:0000313" key="2">
    <source>
        <dbReference type="EMBL" id="KAA5610217.1"/>
    </source>
</evidence>
<dbReference type="EMBL" id="VWPK01000036">
    <property type="protein sequence ID" value="KAA5610217.1"/>
    <property type="molecule type" value="Genomic_DNA"/>
</dbReference>
<dbReference type="Pfam" id="PF13467">
    <property type="entry name" value="RHH_4"/>
    <property type="match status" value="1"/>
</dbReference>
<protein>
    <submittedName>
        <fullName evidence="2">Aryl-sulfate sulfotransferase</fullName>
    </submittedName>
</protein>
<gene>
    <name evidence="2" type="ORF">F1189_20395</name>
</gene>
<dbReference type="Gene3D" id="1.10.3990.20">
    <property type="entry name" value="protein bp1543"/>
    <property type="match status" value="1"/>
</dbReference>
<proteinExistence type="predicted"/>
<evidence type="ECO:0000259" key="1">
    <source>
        <dbReference type="Pfam" id="PF13467"/>
    </source>
</evidence>
<organism evidence="2 3">
    <name type="scientific">Rhodovastum atsumiense</name>
    <dbReference type="NCBI Taxonomy" id="504468"/>
    <lineage>
        <taxon>Bacteria</taxon>
        <taxon>Pseudomonadati</taxon>
        <taxon>Pseudomonadota</taxon>
        <taxon>Alphaproteobacteria</taxon>
        <taxon>Acetobacterales</taxon>
        <taxon>Acetobacteraceae</taxon>
        <taxon>Rhodovastum</taxon>
    </lineage>
</organism>
<comment type="caution">
    <text evidence="2">The sequence shown here is derived from an EMBL/GenBank/DDBJ whole genome shotgun (WGS) entry which is preliminary data.</text>
</comment>
<dbReference type="OrthoDB" id="5458732at2"/>
<dbReference type="AlphaFoldDB" id="A0A5M6IQL4"/>
<feature type="domain" description="Ribbon-helix-helix" evidence="1">
    <location>
        <begin position="16"/>
        <end position="83"/>
    </location>
</feature>
<reference evidence="2 3" key="1">
    <citation type="submission" date="2019-09" db="EMBL/GenBank/DDBJ databases">
        <title>Genome sequence of Rhodovastum atsumiense, a diverse member of the Acetobacteraceae family of non-sulfur purple photosynthetic bacteria.</title>
        <authorList>
            <person name="Meyer T."/>
            <person name="Kyndt J."/>
        </authorList>
    </citation>
    <scope>NUCLEOTIDE SEQUENCE [LARGE SCALE GENOMIC DNA]</scope>
    <source>
        <strain evidence="2 3">DSM 21279</strain>
    </source>
</reference>
<accession>A0A5M6IQL4</accession>
<sequence length="107" mass="11961">MCRIFTSQDPATYAAETRAVRLHGHATSIRLEAAFWATLEQIAAAEGLTVTRFITVLHDEILARHGDIPNLASFLRVTCMHWLRNQDAHAQEVARRQAIRETALPAA</sequence>
<dbReference type="RefSeq" id="WP_150042719.1">
    <property type="nucleotide sequence ID" value="NZ_OW485601.1"/>
</dbReference>
<dbReference type="GO" id="GO:0016740">
    <property type="term" value="F:transferase activity"/>
    <property type="evidence" value="ECO:0007669"/>
    <property type="project" value="UniProtKB-KW"/>
</dbReference>
<name>A0A5M6IQL4_9PROT</name>
<keyword evidence="3" id="KW-1185">Reference proteome</keyword>
<dbReference type="Proteomes" id="UP000325255">
    <property type="component" value="Unassembled WGS sequence"/>
</dbReference>
<dbReference type="InterPro" id="IPR038268">
    <property type="entry name" value="RHH_sf"/>
</dbReference>
<dbReference type="InterPro" id="IPR027373">
    <property type="entry name" value="RHH_dom"/>
</dbReference>
<keyword evidence="2" id="KW-0808">Transferase</keyword>
<evidence type="ECO:0000313" key="3">
    <source>
        <dbReference type="Proteomes" id="UP000325255"/>
    </source>
</evidence>